<evidence type="ECO:0000313" key="2">
    <source>
        <dbReference type="EMBL" id="VYT32855.1"/>
    </source>
</evidence>
<protein>
    <submittedName>
        <fullName evidence="2">Uncharacterized protein</fullName>
    </submittedName>
</protein>
<dbReference type="AlphaFoldDB" id="A0A6N2VQW5"/>
<organism evidence="2">
    <name type="scientific">Blautia glucerasea</name>
    <dbReference type="NCBI Taxonomy" id="536633"/>
    <lineage>
        <taxon>Bacteria</taxon>
        <taxon>Bacillati</taxon>
        <taxon>Bacillota</taxon>
        <taxon>Clostridia</taxon>
        <taxon>Lachnospirales</taxon>
        <taxon>Lachnospiraceae</taxon>
        <taxon>Blautia</taxon>
    </lineage>
</organism>
<dbReference type="RefSeq" id="WP_156355470.1">
    <property type="nucleotide sequence ID" value="NZ_CACRST010000029.1"/>
</dbReference>
<keyword evidence="1" id="KW-0812">Transmembrane</keyword>
<dbReference type="EMBL" id="CACRST010000029">
    <property type="protein sequence ID" value="VYT32855.1"/>
    <property type="molecule type" value="Genomic_DNA"/>
</dbReference>
<proteinExistence type="predicted"/>
<accession>A0A6N2VQW5</accession>
<gene>
    <name evidence="2" type="ORF">BGLFYP119_00232</name>
</gene>
<keyword evidence="1" id="KW-0472">Membrane</keyword>
<keyword evidence="1" id="KW-1133">Transmembrane helix</keyword>
<feature type="transmembrane region" description="Helical" evidence="1">
    <location>
        <begin position="6"/>
        <end position="39"/>
    </location>
</feature>
<name>A0A6N2VQW5_9FIRM</name>
<reference evidence="2" key="1">
    <citation type="submission" date="2019-11" db="EMBL/GenBank/DDBJ databases">
        <authorList>
            <person name="Feng L."/>
        </authorList>
    </citation>
    <scope>NUCLEOTIDE SEQUENCE</scope>
    <source>
        <strain evidence="2">BgluceraseaLFYP119</strain>
    </source>
</reference>
<sequence>MKNLKAIIYFIPFISFIIFTVTSGITSAAAALTFVFSAAGLWISEKRKSKK</sequence>
<evidence type="ECO:0000256" key="1">
    <source>
        <dbReference type="SAM" id="Phobius"/>
    </source>
</evidence>